<proteinExistence type="predicted"/>
<dbReference type="Gene3D" id="3.40.50.2300">
    <property type="match status" value="2"/>
</dbReference>
<sequence length="335" mass="38029">MDKINIKTLARELNLSTSTVSRAFNGATDISQQTKERILSVARERNYLPNHYASNLRDKKTQTLAVIVPEIANDFFAQAINGIEDVARTHGFYILLYRTDDNFDREVAFVNYLNNGKVDGIIMSVSGEGNDHRYLKTLEQKKVPVVFFDRVYEDIEAAKVTTNDYKSSFAATQHLIEKGCKRIACLVINKTISIGKTRTQGYIDALKRHQIPFDERLIIDCSVNDKENVELLKNRLSQLKPDGVFSSVQRLAFATYQAAYELKLNIPKKLKLISFSSLQITPLLNPPMSTITQPAYQMGVEAAKLLFETLENKDIDNRKKHVVLNSSLFIRKSSE</sequence>
<keyword evidence="2" id="KW-0238">DNA-binding</keyword>
<dbReference type="PROSITE" id="PS50932">
    <property type="entry name" value="HTH_LACI_2"/>
    <property type="match status" value="1"/>
</dbReference>
<evidence type="ECO:0000313" key="6">
    <source>
        <dbReference type="Proteomes" id="UP001139450"/>
    </source>
</evidence>
<keyword evidence="3" id="KW-0804">Transcription</keyword>
<evidence type="ECO:0000313" key="5">
    <source>
        <dbReference type="EMBL" id="MCJ8211722.1"/>
    </source>
</evidence>
<feature type="domain" description="HTH lacI-type" evidence="4">
    <location>
        <begin position="4"/>
        <end position="58"/>
    </location>
</feature>
<dbReference type="Pfam" id="PF00532">
    <property type="entry name" value="Peripla_BP_1"/>
    <property type="match status" value="1"/>
</dbReference>
<protein>
    <submittedName>
        <fullName evidence="5">LacI family transcriptional regulator</fullName>
    </submittedName>
</protein>
<reference evidence="5" key="1">
    <citation type="submission" date="2022-04" db="EMBL/GenBank/DDBJ databases">
        <title>Mucilaginibacter sp. RS28 isolated from freshwater.</title>
        <authorList>
            <person name="Ko S.-R."/>
        </authorList>
    </citation>
    <scope>NUCLEOTIDE SEQUENCE</scope>
    <source>
        <strain evidence="5">RS28</strain>
    </source>
</reference>
<evidence type="ECO:0000259" key="4">
    <source>
        <dbReference type="PROSITE" id="PS50932"/>
    </source>
</evidence>
<dbReference type="GO" id="GO:0003700">
    <property type="term" value="F:DNA-binding transcription factor activity"/>
    <property type="evidence" value="ECO:0007669"/>
    <property type="project" value="TreeGrafter"/>
</dbReference>
<dbReference type="InterPro" id="IPR001761">
    <property type="entry name" value="Peripla_BP/Lac1_sug-bd_dom"/>
</dbReference>
<dbReference type="CDD" id="cd01392">
    <property type="entry name" value="HTH_LacI"/>
    <property type="match status" value="1"/>
</dbReference>
<dbReference type="SUPFAM" id="SSF47413">
    <property type="entry name" value="lambda repressor-like DNA-binding domains"/>
    <property type="match status" value="1"/>
</dbReference>
<dbReference type="GO" id="GO:0000976">
    <property type="term" value="F:transcription cis-regulatory region binding"/>
    <property type="evidence" value="ECO:0007669"/>
    <property type="project" value="TreeGrafter"/>
</dbReference>
<dbReference type="AlphaFoldDB" id="A0A9X1X5Y3"/>
<gene>
    <name evidence="5" type="ORF">MUY27_18535</name>
</gene>
<dbReference type="InterPro" id="IPR000843">
    <property type="entry name" value="HTH_LacI"/>
</dbReference>
<dbReference type="InterPro" id="IPR028082">
    <property type="entry name" value="Peripla_BP_I"/>
</dbReference>
<organism evidence="5 6">
    <name type="scientific">Mucilaginibacter straminoryzae</name>
    <dbReference type="NCBI Taxonomy" id="2932774"/>
    <lineage>
        <taxon>Bacteria</taxon>
        <taxon>Pseudomonadati</taxon>
        <taxon>Bacteroidota</taxon>
        <taxon>Sphingobacteriia</taxon>
        <taxon>Sphingobacteriales</taxon>
        <taxon>Sphingobacteriaceae</taxon>
        <taxon>Mucilaginibacter</taxon>
    </lineage>
</organism>
<dbReference type="Gene3D" id="1.10.260.40">
    <property type="entry name" value="lambda repressor-like DNA-binding domains"/>
    <property type="match status" value="1"/>
</dbReference>
<keyword evidence="6" id="KW-1185">Reference proteome</keyword>
<dbReference type="InterPro" id="IPR010982">
    <property type="entry name" value="Lambda_DNA-bd_dom_sf"/>
</dbReference>
<comment type="caution">
    <text evidence="5">The sequence shown here is derived from an EMBL/GenBank/DDBJ whole genome shotgun (WGS) entry which is preliminary data.</text>
</comment>
<evidence type="ECO:0000256" key="3">
    <source>
        <dbReference type="ARBA" id="ARBA00023163"/>
    </source>
</evidence>
<dbReference type="RefSeq" id="WP_245132589.1">
    <property type="nucleotide sequence ID" value="NZ_JALJEJ010000012.1"/>
</dbReference>
<dbReference type="Pfam" id="PF00356">
    <property type="entry name" value="LacI"/>
    <property type="match status" value="1"/>
</dbReference>
<dbReference type="PANTHER" id="PTHR30146">
    <property type="entry name" value="LACI-RELATED TRANSCRIPTIONAL REPRESSOR"/>
    <property type="match status" value="1"/>
</dbReference>
<dbReference type="SUPFAM" id="SSF53822">
    <property type="entry name" value="Periplasmic binding protein-like I"/>
    <property type="match status" value="1"/>
</dbReference>
<accession>A0A9X1X5Y3</accession>
<dbReference type="CDD" id="cd06267">
    <property type="entry name" value="PBP1_LacI_sugar_binding-like"/>
    <property type="match status" value="1"/>
</dbReference>
<dbReference type="EMBL" id="JALJEJ010000012">
    <property type="protein sequence ID" value="MCJ8211722.1"/>
    <property type="molecule type" value="Genomic_DNA"/>
</dbReference>
<dbReference type="Proteomes" id="UP001139450">
    <property type="component" value="Unassembled WGS sequence"/>
</dbReference>
<name>A0A9X1X5Y3_9SPHI</name>
<evidence type="ECO:0000256" key="2">
    <source>
        <dbReference type="ARBA" id="ARBA00023125"/>
    </source>
</evidence>
<dbReference type="SMART" id="SM00354">
    <property type="entry name" value="HTH_LACI"/>
    <property type="match status" value="1"/>
</dbReference>
<dbReference type="PANTHER" id="PTHR30146:SF109">
    <property type="entry name" value="HTH-TYPE TRANSCRIPTIONAL REGULATOR GALS"/>
    <property type="match status" value="1"/>
</dbReference>
<evidence type="ECO:0000256" key="1">
    <source>
        <dbReference type="ARBA" id="ARBA00023015"/>
    </source>
</evidence>
<keyword evidence="1" id="KW-0805">Transcription regulation</keyword>